<protein>
    <submittedName>
        <fullName evidence="2">HET domain-containing protein</fullName>
    </submittedName>
</protein>
<name>A0A0F9ZXR3_TRIHA</name>
<dbReference type="PANTHER" id="PTHR33112:SF16">
    <property type="entry name" value="HETEROKARYON INCOMPATIBILITY DOMAIN-CONTAINING PROTEIN"/>
    <property type="match status" value="1"/>
</dbReference>
<evidence type="ECO:0000313" key="3">
    <source>
        <dbReference type="Proteomes" id="UP000034112"/>
    </source>
</evidence>
<accession>A0A0F9ZXR3</accession>
<comment type="caution">
    <text evidence="2">The sequence shown here is derived from an EMBL/GenBank/DDBJ whole genome shotgun (WGS) entry which is preliminary data.</text>
</comment>
<reference evidence="3" key="1">
    <citation type="journal article" date="2015" name="Genome Announc.">
        <title>Draft whole-genome sequence of the biocontrol agent Trichoderma harzianum T6776.</title>
        <authorList>
            <person name="Baroncelli R."/>
            <person name="Piaggeschi G."/>
            <person name="Fiorini L."/>
            <person name="Bertolini E."/>
            <person name="Zapparata A."/>
            <person name="Pe M.E."/>
            <person name="Sarrocco S."/>
            <person name="Vannacci G."/>
        </authorList>
    </citation>
    <scope>NUCLEOTIDE SEQUENCE [LARGE SCALE GENOMIC DNA]</scope>
    <source>
        <strain evidence="3">T6776</strain>
    </source>
</reference>
<dbReference type="OMA" id="YRGWYEM"/>
<evidence type="ECO:0000313" key="2">
    <source>
        <dbReference type="EMBL" id="KKO97948.1"/>
    </source>
</evidence>
<gene>
    <name evidence="2" type="ORF">THAR02_09946</name>
</gene>
<organism evidence="2 3">
    <name type="scientific">Trichoderma harzianum</name>
    <name type="common">Hypocrea lixii</name>
    <dbReference type="NCBI Taxonomy" id="5544"/>
    <lineage>
        <taxon>Eukaryota</taxon>
        <taxon>Fungi</taxon>
        <taxon>Dikarya</taxon>
        <taxon>Ascomycota</taxon>
        <taxon>Pezizomycotina</taxon>
        <taxon>Sordariomycetes</taxon>
        <taxon>Hypocreomycetidae</taxon>
        <taxon>Hypocreales</taxon>
        <taxon>Hypocreaceae</taxon>
        <taxon>Trichoderma</taxon>
    </lineage>
</organism>
<dbReference type="EMBL" id="JOKZ01000483">
    <property type="protein sequence ID" value="KKO97948.1"/>
    <property type="molecule type" value="Genomic_DNA"/>
</dbReference>
<dbReference type="PANTHER" id="PTHR33112">
    <property type="entry name" value="DOMAIN PROTEIN, PUTATIVE-RELATED"/>
    <property type="match status" value="1"/>
</dbReference>
<dbReference type="OrthoDB" id="47007at2759"/>
<dbReference type="AlphaFoldDB" id="A0A0F9ZXR3"/>
<dbReference type="InterPro" id="IPR010730">
    <property type="entry name" value="HET"/>
</dbReference>
<sequence>MALCDKCKAFGVYGAILGLSGHDSNGDELSSCSISNWHANLKDIHGSSGSCNLCAIVMKGWREYRPEIIKSDLQNASFPLHDLPEDLYDDIATIDAYLNGEVEVEVERINRLDDGRHKVQFILKIRCRAPVRSSSDGHDALCARFRIADTGSYLYRIAVPWDRLAGQDPLSVQAVQISRTWLKTCNDNHKSCVAESAQLPARFLDISDPADLTHVFLKELRDFKHNTNSDYVALSHCWGTGPNLCTTRSTLQKHKNGIDIADLPPTFRDAVNVVRNLSVRYLWIDSLCIVQDDPHDWQIESAKMASIYRDAYFVLGAACGESDALGFLHARHWQDVVTLPPLDRGATLALQLLPAETDEDHVDPVSQEPLSKRAWCLQERYLPRRMLLYGSQQILWECQKMSASEEGDITLHDGSHLERICKTANIPASVLARTCRERYEGDKDVNYVDWYKMVEDYTGRFITKSSDRLPALSGLAKAVSQSSKDEYLAGLWKNGLIEGLTWCGSQGAEKLEEPGEYIAPSWSWASVTGSVRFPIYSWYERARWSANMSDFEPLAEYVSHSLDLLDLDQHGRLKGGWLRINAPLFPITSLEPLQSSPPSLVLYFGVAPLRSPFADKTIGVRLEFAHQTVEAWLEGGFDKPHDENVSLDQLFVVFLTRLPLILENGFMEHRFGLIIEKTGEGEQYRRVGFVDGLVLQKVYTPLKRQALKIAGDPDAEAYGVAGFRRPLQDGDMHNLDERPNRLAYDPLWVWETEITLV</sequence>
<dbReference type="Proteomes" id="UP000034112">
    <property type="component" value="Unassembled WGS sequence"/>
</dbReference>
<evidence type="ECO:0000259" key="1">
    <source>
        <dbReference type="Pfam" id="PF06985"/>
    </source>
</evidence>
<proteinExistence type="predicted"/>
<dbReference type="Pfam" id="PF06985">
    <property type="entry name" value="HET"/>
    <property type="match status" value="1"/>
</dbReference>
<feature type="domain" description="Heterokaryon incompatibility" evidence="1">
    <location>
        <begin position="231"/>
        <end position="379"/>
    </location>
</feature>